<dbReference type="Pfam" id="PF00149">
    <property type="entry name" value="Metallophos"/>
    <property type="match status" value="1"/>
</dbReference>
<evidence type="ECO:0000256" key="3">
    <source>
        <dbReference type="ARBA" id="ARBA00022839"/>
    </source>
</evidence>
<evidence type="ECO:0000256" key="4">
    <source>
        <dbReference type="SAM" id="MobiDB-lite"/>
    </source>
</evidence>
<dbReference type="InterPro" id="IPR014577">
    <property type="entry name" value="UCP033093_metalloPase"/>
</dbReference>
<dbReference type="InterPro" id="IPR004843">
    <property type="entry name" value="Calcineurin-like_PHP"/>
</dbReference>
<dbReference type="InterPro" id="IPR050535">
    <property type="entry name" value="DNA_Repair-Maintenance_Comp"/>
</dbReference>
<feature type="domain" description="Calcineurin-like phosphoesterase" evidence="5">
    <location>
        <begin position="3"/>
        <end position="168"/>
    </location>
</feature>
<dbReference type="Gene3D" id="3.60.21.10">
    <property type="match status" value="1"/>
</dbReference>
<protein>
    <submittedName>
        <fullName evidence="6">DNA repair exonuclease</fullName>
    </submittedName>
</protein>
<dbReference type="PANTHER" id="PTHR30337">
    <property type="entry name" value="COMPONENT OF ATP-DEPENDENT DSDNA EXONUCLEASE"/>
    <property type="match status" value="1"/>
</dbReference>
<evidence type="ECO:0000256" key="1">
    <source>
        <dbReference type="ARBA" id="ARBA00022722"/>
    </source>
</evidence>
<organism evidence="6 7">
    <name type="scientific">Thiohalocapsa marina</name>
    <dbReference type="NCBI Taxonomy" id="424902"/>
    <lineage>
        <taxon>Bacteria</taxon>
        <taxon>Pseudomonadati</taxon>
        <taxon>Pseudomonadota</taxon>
        <taxon>Gammaproteobacteria</taxon>
        <taxon>Chromatiales</taxon>
        <taxon>Chromatiaceae</taxon>
        <taxon>Thiohalocapsa</taxon>
    </lineage>
</organism>
<dbReference type="InterPro" id="IPR041796">
    <property type="entry name" value="Mre11_N"/>
</dbReference>
<dbReference type="PIRSF" id="PIRSF033093">
    <property type="entry name" value="UCP_ML1119"/>
    <property type="match status" value="1"/>
</dbReference>
<dbReference type="Proteomes" id="UP000322981">
    <property type="component" value="Unassembled WGS sequence"/>
</dbReference>
<dbReference type="RefSeq" id="WP_150092973.1">
    <property type="nucleotide sequence ID" value="NZ_JBFUOH010000048.1"/>
</dbReference>
<keyword evidence="7" id="KW-1185">Reference proteome</keyword>
<dbReference type="GO" id="GO:0004527">
    <property type="term" value="F:exonuclease activity"/>
    <property type="evidence" value="ECO:0007669"/>
    <property type="project" value="UniProtKB-KW"/>
</dbReference>
<evidence type="ECO:0000256" key="2">
    <source>
        <dbReference type="ARBA" id="ARBA00022801"/>
    </source>
</evidence>
<dbReference type="EMBL" id="VWXX01000013">
    <property type="protein sequence ID" value="KAA6185072.1"/>
    <property type="molecule type" value="Genomic_DNA"/>
</dbReference>
<comment type="caution">
    <text evidence="6">The sequence shown here is derived from an EMBL/GenBank/DDBJ whole genome shotgun (WGS) entry which is preliminary data.</text>
</comment>
<evidence type="ECO:0000259" key="5">
    <source>
        <dbReference type="Pfam" id="PF00149"/>
    </source>
</evidence>
<accession>A0A5M8FSH5</accession>
<name>A0A5M8FSH5_9GAMM</name>
<keyword evidence="2" id="KW-0378">Hydrolase</keyword>
<reference evidence="6 7" key="1">
    <citation type="submission" date="2019-09" db="EMBL/GenBank/DDBJ databases">
        <title>Whole-genome sequence of the purple sulfur bacterium Thiohalocapsa marina DSM 19078.</title>
        <authorList>
            <person name="Kyndt J.A."/>
            <person name="Meyer T.E."/>
        </authorList>
    </citation>
    <scope>NUCLEOTIDE SEQUENCE [LARGE SCALE GENOMIC DNA]</scope>
    <source>
        <strain evidence="6 7">DSM 19078</strain>
    </source>
</reference>
<dbReference type="AlphaFoldDB" id="A0A5M8FSH5"/>
<gene>
    <name evidence="6" type="ORF">F2Q65_10105</name>
</gene>
<dbReference type="OrthoDB" id="9773856at2"/>
<sequence>MPFRFIHTSDLHLGRRFANIPEPADNGVRGRLMDARHTVIRRLAQAARTHGARHVLLAGDTFDSATPSPQVLRQMLAEMREQADVHWWLLPGNHDNLRSAEPVWEAIRRDAPSNVRPILDTSVLQPAPGVHVLPCPVPVRAAGRDLTASMPATATPAGALRIGLAHGGVLDFTDSGEHIPPDRDRSAGLDYLALGDWHGRLAVTPRTHYPGTPEPDRFKHPGRGRCLAVSIDGPGAEPDVREIETATFAWIRQELPLHQGESAADALEALLPTADRRNTLLRIIATGWASPAAHAALGATCDRHRPEFAYFDLQSERLGTLHSVSDLDQIARSGAIRLAAEALMHEADDDQQPEDTRDIASAALNRLYAYAREAAE</sequence>
<dbReference type="SUPFAM" id="SSF56300">
    <property type="entry name" value="Metallo-dependent phosphatases"/>
    <property type="match status" value="1"/>
</dbReference>
<feature type="region of interest" description="Disordered" evidence="4">
    <location>
        <begin position="204"/>
        <end position="223"/>
    </location>
</feature>
<keyword evidence="1" id="KW-0540">Nuclease</keyword>
<dbReference type="InterPro" id="IPR029052">
    <property type="entry name" value="Metallo-depent_PP-like"/>
</dbReference>
<evidence type="ECO:0000313" key="6">
    <source>
        <dbReference type="EMBL" id="KAA6185072.1"/>
    </source>
</evidence>
<proteinExistence type="predicted"/>
<dbReference type="PANTHER" id="PTHR30337:SF0">
    <property type="entry name" value="NUCLEASE SBCCD SUBUNIT D"/>
    <property type="match status" value="1"/>
</dbReference>
<dbReference type="CDD" id="cd00840">
    <property type="entry name" value="MPP_Mre11_N"/>
    <property type="match status" value="1"/>
</dbReference>
<evidence type="ECO:0000313" key="7">
    <source>
        <dbReference type="Proteomes" id="UP000322981"/>
    </source>
</evidence>
<keyword evidence="3 6" id="KW-0269">Exonuclease</keyword>